<accession>A0A5K0Z9F0</accession>
<feature type="region of interest" description="Disordered" evidence="1">
    <location>
        <begin position="1"/>
        <end position="30"/>
    </location>
</feature>
<evidence type="ECO:0000256" key="1">
    <source>
        <dbReference type="SAM" id="MobiDB-lite"/>
    </source>
</evidence>
<reference evidence="2" key="1">
    <citation type="submission" date="2019-09" db="EMBL/GenBank/DDBJ databases">
        <authorList>
            <person name="Zhang L."/>
        </authorList>
    </citation>
    <scope>NUCLEOTIDE SEQUENCE</scope>
</reference>
<dbReference type="InterPro" id="IPR035897">
    <property type="entry name" value="Toll_tir_struct_dom_sf"/>
</dbReference>
<dbReference type="AlphaFoldDB" id="A0A5K0Z9F0"/>
<sequence length="73" mass="8026">MEGATEQEGVCSDGCGAGGTKASSQTSQRDDTRKRFIGYLYDTLVKRGISAFIDNVNLKKGERVDNLFRHIGR</sequence>
<proteinExistence type="predicted"/>
<evidence type="ECO:0000313" key="2">
    <source>
        <dbReference type="EMBL" id="VVV87057.1"/>
    </source>
</evidence>
<name>A0A5K0Z9F0_9MAGN</name>
<gene>
    <name evidence="2" type="ORF">NYM_LOCUS10495</name>
</gene>
<organism evidence="2">
    <name type="scientific">Nymphaea colorata</name>
    <name type="common">pocket water lily</name>
    <dbReference type="NCBI Taxonomy" id="210225"/>
    <lineage>
        <taxon>Eukaryota</taxon>
        <taxon>Viridiplantae</taxon>
        <taxon>Streptophyta</taxon>
        <taxon>Embryophyta</taxon>
        <taxon>Tracheophyta</taxon>
        <taxon>Spermatophyta</taxon>
        <taxon>Magnoliopsida</taxon>
        <taxon>Nymphaeales</taxon>
        <taxon>Nymphaeaceae</taxon>
        <taxon>Nymphaea</taxon>
    </lineage>
</organism>
<dbReference type="Gene3D" id="3.40.50.10140">
    <property type="entry name" value="Toll/interleukin-1 receptor homology (TIR) domain"/>
    <property type="match status" value="1"/>
</dbReference>
<protein>
    <submittedName>
        <fullName evidence="2">Uncharacterized protein</fullName>
    </submittedName>
</protein>
<dbReference type="Gramene" id="NC13G0311890.1">
    <property type="protein sequence ID" value="NC13G0311890.1:cds"/>
    <property type="gene ID" value="NC13G0311890"/>
</dbReference>
<dbReference type="EMBL" id="LR721778">
    <property type="protein sequence ID" value="VVV87057.1"/>
    <property type="molecule type" value="Genomic_DNA"/>
</dbReference>